<dbReference type="RefSeq" id="WP_126640170.1">
    <property type="nucleotide sequence ID" value="NZ_BIFH01000027.1"/>
</dbReference>
<feature type="region of interest" description="Disordered" evidence="6">
    <location>
        <begin position="413"/>
        <end position="437"/>
    </location>
</feature>
<reference evidence="8 9" key="1">
    <citation type="submission" date="2018-12" db="EMBL/GenBank/DDBJ databases">
        <title>Draft genome sequence of Embleya hyalina NBRC 13850T.</title>
        <authorList>
            <person name="Komaki H."/>
            <person name="Hosoyama A."/>
            <person name="Kimura A."/>
            <person name="Ichikawa N."/>
            <person name="Tamura T."/>
        </authorList>
    </citation>
    <scope>NUCLEOTIDE SEQUENCE [LARGE SCALE GENOMIC DNA]</scope>
    <source>
        <strain evidence="8 9">NBRC 13850</strain>
    </source>
</reference>
<dbReference type="PANTHER" id="PTHR43289">
    <property type="entry name" value="MITOGEN-ACTIVATED PROTEIN KINASE KINASE KINASE 20-RELATED"/>
    <property type="match status" value="1"/>
</dbReference>
<keyword evidence="2 5" id="KW-0547">Nucleotide-binding</keyword>
<dbReference type="PROSITE" id="PS50011">
    <property type="entry name" value="PROTEIN_KINASE_DOM"/>
    <property type="match status" value="1"/>
</dbReference>
<feature type="compositionally biased region" description="Basic and acidic residues" evidence="6">
    <location>
        <begin position="292"/>
        <end position="301"/>
    </location>
</feature>
<keyword evidence="4 5" id="KW-0067">ATP-binding</keyword>
<feature type="region of interest" description="Disordered" evidence="6">
    <location>
        <begin position="292"/>
        <end position="353"/>
    </location>
</feature>
<dbReference type="GO" id="GO:0005524">
    <property type="term" value="F:ATP binding"/>
    <property type="evidence" value="ECO:0007669"/>
    <property type="project" value="UniProtKB-UniRule"/>
</dbReference>
<dbReference type="PROSITE" id="PS00107">
    <property type="entry name" value="PROTEIN_KINASE_ATP"/>
    <property type="match status" value="1"/>
</dbReference>
<evidence type="ECO:0000256" key="2">
    <source>
        <dbReference type="ARBA" id="ARBA00022741"/>
    </source>
</evidence>
<feature type="compositionally biased region" description="Pro residues" evidence="6">
    <location>
        <begin position="308"/>
        <end position="343"/>
    </location>
</feature>
<dbReference type="PROSITE" id="PS00108">
    <property type="entry name" value="PROTEIN_KINASE_ST"/>
    <property type="match status" value="1"/>
</dbReference>
<keyword evidence="9" id="KW-1185">Reference proteome</keyword>
<organism evidence="8 9">
    <name type="scientific">Embleya hyalina</name>
    <dbReference type="NCBI Taxonomy" id="516124"/>
    <lineage>
        <taxon>Bacteria</taxon>
        <taxon>Bacillati</taxon>
        <taxon>Actinomycetota</taxon>
        <taxon>Actinomycetes</taxon>
        <taxon>Kitasatosporales</taxon>
        <taxon>Streptomycetaceae</taxon>
        <taxon>Embleya</taxon>
    </lineage>
</organism>
<dbReference type="PANTHER" id="PTHR43289:SF34">
    <property type="entry name" value="SERINE_THREONINE-PROTEIN KINASE YBDM-RELATED"/>
    <property type="match status" value="1"/>
</dbReference>
<proteinExistence type="predicted"/>
<feature type="compositionally biased region" description="Low complexity" evidence="6">
    <location>
        <begin position="344"/>
        <end position="353"/>
    </location>
</feature>
<evidence type="ECO:0000313" key="9">
    <source>
        <dbReference type="Proteomes" id="UP000286931"/>
    </source>
</evidence>
<name>A0A401YUE0_9ACTN</name>
<evidence type="ECO:0000256" key="1">
    <source>
        <dbReference type="ARBA" id="ARBA00022679"/>
    </source>
</evidence>
<dbReference type="InterPro" id="IPR000719">
    <property type="entry name" value="Prot_kinase_dom"/>
</dbReference>
<dbReference type="Pfam" id="PF00069">
    <property type="entry name" value="Pkinase"/>
    <property type="match status" value="1"/>
</dbReference>
<evidence type="ECO:0000256" key="5">
    <source>
        <dbReference type="PROSITE-ProRule" id="PRU10141"/>
    </source>
</evidence>
<evidence type="ECO:0000259" key="7">
    <source>
        <dbReference type="PROSITE" id="PS50011"/>
    </source>
</evidence>
<evidence type="ECO:0000256" key="6">
    <source>
        <dbReference type="SAM" id="MobiDB-lite"/>
    </source>
</evidence>
<accession>A0A401YUE0</accession>
<dbReference type="InterPro" id="IPR017441">
    <property type="entry name" value="Protein_kinase_ATP_BS"/>
</dbReference>
<dbReference type="SMART" id="SM00220">
    <property type="entry name" value="S_TKc"/>
    <property type="match status" value="1"/>
</dbReference>
<dbReference type="Proteomes" id="UP000286931">
    <property type="component" value="Unassembled WGS sequence"/>
</dbReference>
<comment type="caution">
    <text evidence="8">The sequence shown here is derived from an EMBL/GenBank/DDBJ whole genome shotgun (WGS) entry which is preliminary data.</text>
</comment>
<feature type="compositionally biased region" description="Low complexity" evidence="6">
    <location>
        <begin position="420"/>
        <end position="433"/>
    </location>
</feature>
<evidence type="ECO:0000256" key="4">
    <source>
        <dbReference type="ARBA" id="ARBA00022840"/>
    </source>
</evidence>
<dbReference type="OrthoDB" id="155383at2"/>
<dbReference type="Gene3D" id="3.30.200.20">
    <property type="entry name" value="Phosphorylase Kinase, domain 1"/>
    <property type="match status" value="1"/>
</dbReference>
<dbReference type="AlphaFoldDB" id="A0A401YUE0"/>
<sequence>MIDPLLPDDPRDVAGYVLRGRLGQGGMGSVYLSHTRGGQPVALKVVRPDLARDAEFRRRFEREVQAARRVHGPYTAPVLDSDTDGPLPWLAGAYVAGPPLSEAVRVHGPLPVESALLLVAGVAEALEAVHAAGVIHRDLKPSNVLLAADGPRVIDFGIARAADTTALTGSDVMVGTPAYMSPEQVLGKPVGFASDVFSLALVGHYAATGDHPFGQGHAQALMYRIVGEAPDLSASPAVLRDLFAACLAKEPADRPSLADVIEGCRRGADVTVLVRGANWLPAGVVREIAEREAAPSHRAVDRVSAGPAIPPPPMPAGRPWAPPKPSTGPSTSPPPLVGPPSVGPGPYAAGVGPVAPTPGPVGFAGPPPPPLFPPAHPLPVGGTRRPWARVAMAAGAAVAVVVAAVLIVPPLLDGDGGKDSGSADGSGADPATGLRQTRAKVPMVIEAPTIPTASFLDDDVCKEGFATRIDLEKLSVTTRLPDAEDRELLPTTTLKYVACHTESGTDADRSITAELRFLDPRAVAGFVGRPDATAAECRIAARTAALPASVPLTVLNSSAASANVGICVETGRQTLVLVWLTGVRDAEAGHGLRTFTAVATQWKPGS</sequence>
<feature type="domain" description="Protein kinase" evidence="7">
    <location>
        <begin position="16"/>
        <end position="272"/>
    </location>
</feature>
<keyword evidence="1" id="KW-0808">Transferase</keyword>
<dbReference type="InterPro" id="IPR008271">
    <property type="entry name" value="Ser/Thr_kinase_AS"/>
</dbReference>
<gene>
    <name evidence="8" type="ORF">EHYA_05946</name>
</gene>
<dbReference type="SUPFAM" id="SSF56112">
    <property type="entry name" value="Protein kinase-like (PK-like)"/>
    <property type="match status" value="1"/>
</dbReference>
<dbReference type="CDD" id="cd14014">
    <property type="entry name" value="STKc_PknB_like"/>
    <property type="match status" value="1"/>
</dbReference>
<keyword evidence="8" id="KW-0723">Serine/threonine-protein kinase</keyword>
<keyword evidence="3 8" id="KW-0418">Kinase</keyword>
<dbReference type="EMBL" id="BIFH01000027">
    <property type="protein sequence ID" value="GCD98243.1"/>
    <property type="molecule type" value="Genomic_DNA"/>
</dbReference>
<protein>
    <submittedName>
        <fullName evidence="8">Serine/threonine protein kinase</fullName>
    </submittedName>
</protein>
<dbReference type="GO" id="GO:0004674">
    <property type="term" value="F:protein serine/threonine kinase activity"/>
    <property type="evidence" value="ECO:0007669"/>
    <property type="project" value="UniProtKB-KW"/>
</dbReference>
<evidence type="ECO:0000256" key="3">
    <source>
        <dbReference type="ARBA" id="ARBA00022777"/>
    </source>
</evidence>
<feature type="binding site" evidence="5">
    <location>
        <position position="44"/>
    </location>
    <ligand>
        <name>ATP</name>
        <dbReference type="ChEBI" id="CHEBI:30616"/>
    </ligand>
</feature>
<dbReference type="Gene3D" id="1.10.510.10">
    <property type="entry name" value="Transferase(Phosphotransferase) domain 1"/>
    <property type="match status" value="1"/>
</dbReference>
<evidence type="ECO:0000313" key="8">
    <source>
        <dbReference type="EMBL" id="GCD98243.1"/>
    </source>
</evidence>
<dbReference type="InterPro" id="IPR011009">
    <property type="entry name" value="Kinase-like_dom_sf"/>
</dbReference>